<dbReference type="PROSITE" id="PS50294">
    <property type="entry name" value="WD_REPEATS_REGION"/>
    <property type="match status" value="5"/>
</dbReference>
<dbReference type="PANTHER" id="PTHR19846:SF0">
    <property type="entry name" value="PRE-MRNA PROCESSING FACTOR 4"/>
    <property type="match status" value="1"/>
</dbReference>
<dbReference type="SMART" id="SM00320">
    <property type="entry name" value="WD40"/>
    <property type="match status" value="7"/>
</dbReference>
<dbReference type="InterPro" id="IPR014906">
    <property type="entry name" value="PRP4-like"/>
</dbReference>
<dbReference type="PRINTS" id="PR00320">
    <property type="entry name" value="GPROTEINBRPT"/>
</dbReference>
<feature type="repeat" description="WD" evidence="5">
    <location>
        <begin position="1183"/>
        <end position="1225"/>
    </location>
</feature>
<dbReference type="SUPFAM" id="SSF53098">
    <property type="entry name" value="Ribonuclease H-like"/>
    <property type="match status" value="1"/>
</dbReference>
<dbReference type="InterPro" id="IPR036322">
    <property type="entry name" value="WD40_repeat_dom_sf"/>
</dbReference>
<dbReference type="SMART" id="SM00500">
    <property type="entry name" value="SFM"/>
    <property type="match status" value="1"/>
</dbReference>
<dbReference type="InterPro" id="IPR020472">
    <property type="entry name" value="WD40_PAC1"/>
</dbReference>
<accession>A0A6V7PRD9</accession>
<dbReference type="PROSITE" id="PS50082">
    <property type="entry name" value="WD_REPEATS_2"/>
    <property type="match status" value="6"/>
</dbReference>
<dbReference type="GO" id="GO:0000398">
    <property type="term" value="P:mRNA splicing, via spliceosome"/>
    <property type="evidence" value="ECO:0007669"/>
    <property type="project" value="TreeGrafter"/>
</dbReference>
<dbReference type="PANTHER" id="PTHR19846">
    <property type="entry name" value="WD40 REPEAT PROTEIN"/>
    <property type="match status" value="1"/>
</dbReference>
<evidence type="ECO:0000256" key="5">
    <source>
        <dbReference type="PROSITE-ProRule" id="PRU00221"/>
    </source>
</evidence>
<feature type="compositionally biased region" description="Pro residues" evidence="6">
    <location>
        <begin position="740"/>
        <end position="773"/>
    </location>
</feature>
<dbReference type="Pfam" id="PF04857">
    <property type="entry name" value="CAF1"/>
    <property type="match status" value="1"/>
</dbReference>
<protein>
    <recommendedName>
        <fullName evidence="7">Pre-mRNA processing factor 4 (PRP4)-like domain-containing protein</fullName>
    </recommendedName>
</protein>
<dbReference type="InterPro" id="IPR036397">
    <property type="entry name" value="RNaseH_sf"/>
</dbReference>
<feature type="repeat" description="WD" evidence="5">
    <location>
        <begin position="1057"/>
        <end position="1098"/>
    </location>
</feature>
<evidence type="ECO:0000313" key="8">
    <source>
        <dbReference type="EMBL" id="CAD1833419.1"/>
    </source>
</evidence>
<keyword evidence="4" id="KW-0677">Repeat</keyword>
<dbReference type="InterPro" id="IPR019775">
    <property type="entry name" value="WD40_repeat_CS"/>
</dbReference>
<feature type="compositionally biased region" description="Pro residues" evidence="6">
    <location>
        <begin position="1"/>
        <end position="22"/>
    </location>
</feature>
<dbReference type="FunFam" id="2.130.10.10:FF:000763">
    <property type="entry name" value="U4/U6 small nuclear ribonucleoprotein PRP4-like protein"/>
    <property type="match status" value="1"/>
</dbReference>
<dbReference type="Gene3D" id="2.130.10.10">
    <property type="entry name" value="YVTN repeat-like/Quinoprotein amine dehydrogenase"/>
    <property type="match status" value="2"/>
</dbReference>
<feature type="compositionally biased region" description="Low complexity" evidence="6">
    <location>
        <begin position="792"/>
        <end position="801"/>
    </location>
</feature>
<feature type="region of interest" description="Disordered" evidence="6">
    <location>
        <begin position="706"/>
        <end position="836"/>
    </location>
</feature>
<dbReference type="Pfam" id="PF08799">
    <property type="entry name" value="PRP4"/>
    <property type="match status" value="1"/>
</dbReference>
<feature type="compositionally biased region" description="Low complexity" evidence="6">
    <location>
        <begin position="115"/>
        <end position="156"/>
    </location>
</feature>
<sequence length="1271" mass="138101">MARETPAPPPMAPHCLPQPPLRHPSNKRGGYDDDDDEEEERMAAGSGVLPNPNPNPNPRPVTPHLLLLQLLRRGGGKRGRRGGEEGDEAELRGGSGRAPGAGAGGGLRGGGSGDDGVTTAPGGTPSSSTAPTSATSSSETPPAASPSSSSASAPSASTPPPPPSAPTRPHNFYIFPRKELPIDGPSHEFLCQTTSMDFLAKYQFDFNTCINEGISYLSRAQEIEALRKLRPLYEDSSAAPSHTFEELGDIPMVSTADLLFTERMKNRFTEWREGILRSPSEDSSEESLKFSTVQFQTVFFKMRPAIMLNGFSSHQLKLIQLILRKHFKDLLYVRTVGEDGTWQKRVVYTDSEEDKASLLKEVQEDATRSTVSRVRSAVGFRHVIDLLASEQKLIVGHNCLLCLPTMILSHETDIAHIYNKFIGPLPSSMAEFVLAVHEIFPYVVDTKHLLNSSQGIQYFMKKKSKSLSSAFSLLCPAVSSPSKNFGTSSHVKVEVESDEAGSSCFSSGAKHEAGYDAFMTGCVFAQICSHLGVNFELLSPSANLTKIDRLAPYINLLYPSWNSGTVINLSTGTEKPEPVYNRKYPPVVFSKVILVWGFPSKLKPKDLKESICKVFGPDSDTLERKDDAISVLHPLSVLLEGGNTRAGNYDTYRGICAASASKFLFADQADAVGTTCKTKLDFGSRDSAGSSETTEVETISPDVKWVEGLKPDPKKQSSRPVSCEDILDSFNGGRRSPNPNTSPPPPPIAPLPIPPPIAAIPLLPPQAAPPPSSAPAAAAAGAGLRLRPRGLRPPAAAPTSTRSRRRAASPGAAGEGRAGAPHEAPRLRHGRAHQRLRRARPLRRLGEPVTLFGEREMERRDRLRSLMVRLEAEGQLDRLLNAHDDDQATSASAAAAAAAQEEDAEAALIQYPFYTEGPRELLEARLDIARFSFPRAKARIARARRRRDDPDEDAEAEAELVVKQAGGFVLECSEIGDDRPLSGCSFSRDGSLLATSAWSGITKIWSMPHVTKVATLKGHTERATDVAFSPVDNCLATASADRTAKLWNTEGSLLSSFDGHLDRLARIAFHPSGKYLGTASFDKTWRLWDINTGKELLLQEGHSRSVYGITFHPDGSLAATCGLDALARVWDLRSGRSILAFEGHVKPVLAVSFSPNGYHLATGSEDDFCRIWDLRKRKIVYSIPAHKNLISQVKFEPQEGHFLATSSYDTKAALWSAKDFKPIKALAGHEAKVTSLDITGDGQSIATVAHDRTIKIWTCRSGEREKAMDID</sequence>
<feature type="repeat" description="WD" evidence="5">
    <location>
        <begin position="1099"/>
        <end position="1140"/>
    </location>
</feature>
<dbReference type="GO" id="GO:0030621">
    <property type="term" value="F:U4 snRNA binding"/>
    <property type="evidence" value="ECO:0007669"/>
    <property type="project" value="TreeGrafter"/>
</dbReference>
<dbReference type="GO" id="GO:0046540">
    <property type="term" value="C:U4/U6 x U5 tri-snRNP complex"/>
    <property type="evidence" value="ECO:0007669"/>
    <property type="project" value="TreeGrafter"/>
</dbReference>
<proteinExistence type="inferred from homology"/>
<dbReference type="Gene3D" id="4.10.280.110">
    <property type="entry name" value="Pre-mRNA processing factor 4 domain"/>
    <property type="match status" value="1"/>
</dbReference>
<feature type="compositionally biased region" description="Basic and acidic residues" evidence="6">
    <location>
        <begin position="706"/>
        <end position="715"/>
    </location>
</feature>
<dbReference type="Pfam" id="PF00400">
    <property type="entry name" value="WD40"/>
    <property type="match status" value="7"/>
</dbReference>
<feature type="region of interest" description="Disordered" evidence="6">
    <location>
        <begin position="680"/>
        <end position="699"/>
    </location>
</feature>
<keyword evidence="3 5" id="KW-0853">WD repeat</keyword>
<dbReference type="InterPro" id="IPR006941">
    <property type="entry name" value="RNase_CAF1"/>
</dbReference>
<evidence type="ECO:0000256" key="1">
    <source>
        <dbReference type="ARBA" id="ARBA00001968"/>
    </source>
</evidence>
<feature type="compositionally biased region" description="Pro residues" evidence="6">
    <location>
        <begin position="51"/>
        <end position="61"/>
    </location>
</feature>
<evidence type="ECO:0000256" key="2">
    <source>
        <dbReference type="ARBA" id="ARBA00008372"/>
    </source>
</evidence>
<organism evidence="8">
    <name type="scientific">Ananas comosus var. bracteatus</name>
    <name type="common">red pineapple</name>
    <dbReference type="NCBI Taxonomy" id="296719"/>
    <lineage>
        <taxon>Eukaryota</taxon>
        <taxon>Viridiplantae</taxon>
        <taxon>Streptophyta</taxon>
        <taxon>Embryophyta</taxon>
        <taxon>Tracheophyta</taxon>
        <taxon>Spermatophyta</taxon>
        <taxon>Magnoliopsida</taxon>
        <taxon>Liliopsida</taxon>
        <taxon>Poales</taxon>
        <taxon>Bromeliaceae</taxon>
        <taxon>Bromelioideae</taxon>
        <taxon>Ananas</taxon>
    </lineage>
</organism>
<feature type="region of interest" description="Disordered" evidence="6">
    <location>
        <begin position="1"/>
        <end position="171"/>
    </location>
</feature>
<evidence type="ECO:0000256" key="3">
    <source>
        <dbReference type="ARBA" id="ARBA00022574"/>
    </source>
</evidence>
<dbReference type="SUPFAM" id="SSF158230">
    <property type="entry name" value="PRP4-like"/>
    <property type="match status" value="1"/>
</dbReference>
<dbReference type="InterPro" id="IPR015943">
    <property type="entry name" value="WD40/YVTN_repeat-like_dom_sf"/>
</dbReference>
<dbReference type="GO" id="GO:0017070">
    <property type="term" value="F:U6 snRNA binding"/>
    <property type="evidence" value="ECO:0007669"/>
    <property type="project" value="TreeGrafter"/>
</dbReference>
<comment type="similarity">
    <text evidence="2">Belongs to the CAF1 family.</text>
</comment>
<dbReference type="PROSITE" id="PS00678">
    <property type="entry name" value="WD_REPEATS_1"/>
    <property type="match status" value="4"/>
</dbReference>
<evidence type="ECO:0000259" key="7">
    <source>
        <dbReference type="SMART" id="SM00500"/>
    </source>
</evidence>
<evidence type="ECO:0000256" key="4">
    <source>
        <dbReference type="ARBA" id="ARBA00022737"/>
    </source>
</evidence>
<feature type="repeat" description="WD" evidence="5">
    <location>
        <begin position="1016"/>
        <end position="1050"/>
    </location>
</feature>
<feature type="repeat" description="WD" evidence="5">
    <location>
        <begin position="1226"/>
        <end position="1267"/>
    </location>
</feature>
<reference evidence="8" key="1">
    <citation type="submission" date="2020-07" db="EMBL/GenBank/DDBJ databases">
        <authorList>
            <person name="Lin J."/>
        </authorList>
    </citation>
    <scope>NUCLEOTIDE SEQUENCE</scope>
</reference>
<feature type="compositionally biased region" description="Polar residues" evidence="6">
    <location>
        <begin position="687"/>
        <end position="697"/>
    </location>
</feature>
<feature type="repeat" description="WD" evidence="5">
    <location>
        <begin position="1141"/>
        <end position="1182"/>
    </location>
</feature>
<feature type="compositionally biased region" description="Basic residues" evidence="6">
    <location>
        <begin position="827"/>
        <end position="836"/>
    </location>
</feature>
<dbReference type="CDD" id="cd00200">
    <property type="entry name" value="WD40"/>
    <property type="match status" value="1"/>
</dbReference>
<comment type="cofactor">
    <cofactor evidence="1">
        <name>a divalent metal cation</name>
        <dbReference type="ChEBI" id="CHEBI:60240"/>
    </cofactor>
</comment>
<dbReference type="InterPro" id="IPR012337">
    <property type="entry name" value="RNaseH-like_sf"/>
</dbReference>
<dbReference type="SUPFAM" id="SSF50978">
    <property type="entry name" value="WD40 repeat-like"/>
    <property type="match status" value="1"/>
</dbReference>
<feature type="compositionally biased region" description="Low complexity" evidence="6">
    <location>
        <begin position="774"/>
        <end position="785"/>
    </location>
</feature>
<feature type="domain" description="Pre-mRNA processing factor 4 (PRP4)-like" evidence="7">
    <location>
        <begin position="833"/>
        <end position="882"/>
    </location>
</feature>
<dbReference type="AlphaFoldDB" id="A0A6V7PRD9"/>
<dbReference type="InterPro" id="IPR036285">
    <property type="entry name" value="PRP4-like_sf"/>
</dbReference>
<evidence type="ECO:0000256" key="6">
    <source>
        <dbReference type="SAM" id="MobiDB-lite"/>
    </source>
</evidence>
<gene>
    <name evidence="8" type="ORF">CB5_LOCUS16630</name>
</gene>
<feature type="compositionally biased region" description="Pro residues" evidence="6">
    <location>
        <begin position="157"/>
        <end position="166"/>
    </location>
</feature>
<dbReference type="EMBL" id="LR862151">
    <property type="protein sequence ID" value="CAD1833419.1"/>
    <property type="molecule type" value="Genomic_DNA"/>
</dbReference>
<dbReference type="Gene3D" id="3.30.420.10">
    <property type="entry name" value="Ribonuclease H-like superfamily/Ribonuclease H"/>
    <property type="match status" value="2"/>
</dbReference>
<dbReference type="InterPro" id="IPR001680">
    <property type="entry name" value="WD40_rpt"/>
</dbReference>
<feature type="compositionally biased region" description="Gly residues" evidence="6">
    <location>
        <begin position="93"/>
        <end position="114"/>
    </location>
</feature>
<name>A0A6V7PRD9_ANACO</name>